<dbReference type="Proteomes" id="UP001597211">
    <property type="component" value="Unassembled WGS sequence"/>
</dbReference>
<sequence length="152" mass="17137">MRPIILADFVRIEGVKPLLAAQLYDKRGDYQTSVVCPCDDPVLAVQIALEMAEFAGYYGIIDFQTSDRGLFAVAMAEPDLNTTILHPSDTAHLRRIVADGIDAYRDFYPEEVPKPPEEEKAELTGWRAKVVRFLQYLISKLDNTGECKNEEI</sequence>
<organism evidence="1 2">
    <name type="scientific">Paenibacillus timonensis</name>
    <dbReference type="NCBI Taxonomy" id="225915"/>
    <lineage>
        <taxon>Bacteria</taxon>
        <taxon>Bacillati</taxon>
        <taxon>Bacillota</taxon>
        <taxon>Bacilli</taxon>
        <taxon>Bacillales</taxon>
        <taxon>Paenibacillaceae</taxon>
        <taxon>Paenibacillus</taxon>
    </lineage>
</organism>
<dbReference type="RefSeq" id="WP_240270378.1">
    <property type="nucleotide sequence ID" value="NZ_JAKSXN010000044.1"/>
</dbReference>
<protein>
    <submittedName>
        <fullName evidence="1">Uncharacterized protein</fullName>
    </submittedName>
</protein>
<evidence type="ECO:0000313" key="2">
    <source>
        <dbReference type="Proteomes" id="UP001597211"/>
    </source>
</evidence>
<accession>A0ABW3SFD4</accession>
<dbReference type="EMBL" id="JBHTKZ010000040">
    <property type="protein sequence ID" value="MFD1183212.1"/>
    <property type="molecule type" value="Genomic_DNA"/>
</dbReference>
<reference evidence="2" key="1">
    <citation type="journal article" date="2019" name="Int. J. Syst. Evol. Microbiol.">
        <title>The Global Catalogue of Microorganisms (GCM) 10K type strain sequencing project: providing services to taxonomists for standard genome sequencing and annotation.</title>
        <authorList>
            <consortium name="The Broad Institute Genomics Platform"/>
            <consortium name="The Broad Institute Genome Sequencing Center for Infectious Disease"/>
            <person name="Wu L."/>
            <person name="Ma J."/>
        </authorList>
    </citation>
    <scope>NUCLEOTIDE SEQUENCE [LARGE SCALE GENOMIC DNA]</scope>
    <source>
        <strain evidence="2">CCUG 48216</strain>
    </source>
</reference>
<keyword evidence="2" id="KW-1185">Reference proteome</keyword>
<comment type="caution">
    <text evidence="1">The sequence shown here is derived from an EMBL/GenBank/DDBJ whole genome shotgun (WGS) entry which is preliminary data.</text>
</comment>
<evidence type="ECO:0000313" key="1">
    <source>
        <dbReference type="EMBL" id="MFD1183212.1"/>
    </source>
</evidence>
<proteinExistence type="predicted"/>
<gene>
    <name evidence="1" type="ORF">ACFQ2Z_17885</name>
</gene>
<name>A0ABW3SFD4_9BACL</name>